<dbReference type="GO" id="GO:0006629">
    <property type="term" value="P:lipid metabolic process"/>
    <property type="evidence" value="ECO:0007669"/>
    <property type="project" value="UniProtKB-KW"/>
</dbReference>
<evidence type="ECO:0000256" key="8">
    <source>
        <dbReference type="SAM" id="Phobius"/>
    </source>
</evidence>
<dbReference type="Proteomes" id="UP001558713">
    <property type="component" value="Unassembled WGS sequence"/>
</dbReference>
<evidence type="ECO:0000256" key="4">
    <source>
        <dbReference type="ARBA" id="ARBA00022989"/>
    </source>
</evidence>
<feature type="transmembrane region" description="Helical" evidence="8">
    <location>
        <begin position="459"/>
        <end position="483"/>
    </location>
</feature>
<keyword evidence="2 8" id="KW-0812">Transmembrane</keyword>
<dbReference type="AlphaFoldDB" id="A0ABD1ALP5"/>
<dbReference type="GO" id="GO:0140042">
    <property type="term" value="P:lipid droplet formation"/>
    <property type="evidence" value="ECO:0007669"/>
    <property type="project" value="UniProtKB-ARBA"/>
</dbReference>
<feature type="transmembrane region" description="Helical" evidence="8">
    <location>
        <begin position="242"/>
        <end position="266"/>
    </location>
</feature>
<feature type="transmembrane region" description="Helical" evidence="8">
    <location>
        <begin position="184"/>
        <end position="204"/>
    </location>
</feature>
<keyword evidence="5" id="KW-0443">Lipid metabolism</keyword>
<dbReference type="PANTHER" id="PTHR21212:SF7">
    <property type="entry name" value="SEIPIN-3"/>
    <property type="match status" value="1"/>
</dbReference>
<comment type="caution">
    <text evidence="9">The sequence shown here is derived from an EMBL/GenBank/DDBJ whole genome shotgun (WGS) entry which is preliminary data.</text>
</comment>
<dbReference type="CDD" id="cd23995">
    <property type="entry name" value="Seipin_BSCL2_like"/>
    <property type="match status" value="1"/>
</dbReference>
<organism evidence="9 10">
    <name type="scientific">Cardamine amara subsp. amara</name>
    <dbReference type="NCBI Taxonomy" id="228776"/>
    <lineage>
        <taxon>Eukaryota</taxon>
        <taxon>Viridiplantae</taxon>
        <taxon>Streptophyta</taxon>
        <taxon>Embryophyta</taxon>
        <taxon>Tracheophyta</taxon>
        <taxon>Spermatophyta</taxon>
        <taxon>Magnoliopsida</taxon>
        <taxon>eudicotyledons</taxon>
        <taxon>Gunneridae</taxon>
        <taxon>Pentapetalae</taxon>
        <taxon>rosids</taxon>
        <taxon>malvids</taxon>
        <taxon>Brassicales</taxon>
        <taxon>Brassicaceae</taxon>
        <taxon>Cardamineae</taxon>
        <taxon>Cardamine</taxon>
    </lineage>
</organism>
<dbReference type="Pfam" id="PF06775">
    <property type="entry name" value="Seipin"/>
    <property type="match status" value="1"/>
</dbReference>
<dbReference type="EMBL" id="JBANAX010000479">
    <property type="protein sequence ID" value="KAL1207338.1"/>
    <property type="molecule type" value="Genomic_DNA"/>
</dbReference>
<dbReference type="InterPro" id="IPR009617">
    <property type="entry name" value="Seipin"/>
</dbReference>
<feature type="compositionally biased region" description="Basic and acidic residues" evidence="7">
    <location>
        <begin position="133"/>
        <end position="143"/>
    </location>
</feature>
<evidence type="ECO:0000256" key="7">
    <source>
        <dbReference type="SAM" id="MobiDB-lite"/>
    </source>
</evidence>
<dbReference type="GO" id="GO:0005789">
    <property type="term" value="C:endoplasmic reticulum membrane"/>
    <property type="evidence" value="ECO:0007669"/>
    <property type="project" value="UniProtKB-SubCell"/>
</dbReference>
<accession>A0ABD1ALP5</accession>
<evidence type="ECO:0000256" key="2">
    <source>
        <dbReference type="ARBA" id="ARBA00022692"/>
    </source>
</evidence>
<feature type="region of interest" description="Disordered" evidence="7">
    <location>
        <begin position="133"/>
        <end position="165"/>
    </location>
</feature>
<evidence type="ECO:0000256" key="1">
    <source>
        <dbReference type="ARBA" id="ARBA00004477"/>
    </source>
</evidence>
<keyword evidence="4 8" id="KW-1133">Transmembrane helix</keyword>
<evidence type="ECO:0000313" key="9">
    <source>
        <dbReference type="EMBL" id="KAL1207338.1"/>
    </source>
</evidence>
<reference evidence="9 10" key="1">
    <citation type="submission" date="2024-04" db="EMBL/GenBank/DDBJ databases">
        <title>Genome assembly C_amara_ONT_v2.</title>
        <authorList>
            <person name="Yant L."/>
            <person name="Moore C."/>
            <person name="Slenker M."/>
        </authorList>
    </citation>
    <scope>NUCLEOTIDE SEQUENCE [LARGE SCALE GENOMIC DNA]</scope>
    <source>
        <tissue evidence="9">Leaf</tissue>
    </source>
</reference>
<keyword evidence="3" id="KW-0256">Endoplasmic reticulum</keyword>
<evidence type="ECO:0000256" key="5">
    <source>
        <dbReference type="ARBA" id="ARBA00023098"/>
    </source>
</evidence>
<gene>
    <name evidence="9" type="ORF">V5N11_028986</name>
</gene>
<name>A0ABD1ALP5_CARAN</name>
<protein>
    <submittedName>
        <fullName evidence="9">Seipin-3</fullName>
    </submittedName>
</protein>
<sequence length="513" mass="58463">MESESSSNPSSYDQFLDAPDEFFYDCFSTHYDSEFLNSSPAANLQLRRLAMDSNSSSSSTKLESFEKWSSVGNNDELSLGDFGRIEKEIENPPRDGEEIDITDSGNSKIDQFREKGEDFEVIDSCMDTEKDIDVTDSGQDRVDPFTASSLNDERGEDYAEPEPTSTDWSMTGLVIRSIEFQVSLMVSFIKFPLWLIHSCLTFVLDPYRTLRRCRRYLVSLIVELCDLELKDDKAMLEVVRRLVWGLFWAVYVGIVMLALLVSAFMISSFVITHLAHEPLVIKESLNFDYTKNSPEAYVPITSCAGMSCKESIKTGKIRGLKYRTEITVSMTLPESEYNRKLGMFQIRVEFLSASGQILASSRRPCMIRFRSEPIRLVHTFLKIAPLVTGYVSEIQTLNLKLKGFVDKDVIPTACLKIMIEQRAEFGPGAGIPEIYDASMLLESKLPFFKRIIWNWRRTLFVWISMSVFTTELLLALVCFRPLIIPRTGLRTQQRDRTHSINNNSNLLSQAGSR</sequence>
<dbReference type="PANTHER" id="PTHR21212">
    <property type="entry name" value="BERNARDINELLI-SEIP CONGENITAL LIPODYSTROPHY 2 HOMOLOG BSCL2 PROTEIN"/>
    <property type="match status" value="1"/>
</dbReference>
<evidence type="ECO:0000256" key="6">
    <source>
        <dbReference type="ARBA" id="ARBA00023136"/>
    </source>
</evidence>
<evidence type="ECO:0000256" key="3">
    <source>
        <dbReference type="ARBA" id="ARBA00022824"/>
    </source>
</evidence>
<keyword evidence="6 8" id="KW-0472">Membrane</keyword>
<proteinExistence type="predicted"/>
<keyword evidence="10" id="KW-1185">Reference proteome</keyword>
<evidence type="ECO:0000313" key="10">
    <source>
        <dbReference type="Proteomes" id="UP001558713"/>
    </source>
</evidence>
<comment type="subcellular location">
    <subcellularLocation>
        <location evidence="1">Endoplasmic reticulum membrane</location>
        <topology evidence="1">Multi-pass membrane protein</topology>
    </subcellularLocation>
</comment>